<feature type="transmembrane region" description="Helical" evidence="6">
    <location>
        <begin position="156"/>
        <end position="180"/>
    </location>
</feature>
<protein>
    <recommendedName>
        <fullName evidence="10">Amino acid/polyamine transporter I</fullName>
    </recommendedName>
</protein>
<dbReference type="Gene3D" id="1.20.1740.10">
    <property type="entry name" value="Amino acid/polyamine transporter I"/>
    <property type="match status" value="1"/>
</dbReference>
<comment type="caution">
    <text evidence="8">The sequence shown here is derived from an EMBL/GenBank/DDBJ whole genome shotgun (WGS) entry which is preliminary data.</text>
</comment>
<feature type="transmembrane region" description="Helical" evidence="6">
    <location>
        <begin position="46"/>
        <end position="71"/>
    </location>
</feature>
<sequence length="192" mass="20400">MGFVTGFSMALALLYTVQDVDAAIDSELPFLTIVYQASRSRTCTVILMVGFLTCLLVSANSVHQACGRLIWSFARDNGLPCSSAIKRVHPTLGVPVWPLIISGAGVTILGVLYVASPTVYSSIIACCIILGNLSFSIPAAQVLMGGVLPASRWMKLGVLGTVARVVTILFTIFTTVMWLFPTTSNPSPGVMN</sequence>
<evidence type="ECO:0000256" key="7">
    <source>
        <dbReference type="SAM" id="SignalP"/>
    </source>
</evidence>
<dbReference type="InterPro" id="IPR002293">
    <property type="entry name" value="AA/rel_permease1"/>
</dbReference>
<feature type="signal peptide" evidence="7">
    <location>
        <begin position="1"/>
        <end position="22"/>
    </location>
</feature>
<dbReference type="OrthoDB" id="3900342at2759"/>
<dbReference type="GO" id="GO:0022857">
    <property type="term" value="F:transmembrane transporter activity"/>
    <property type="evidence" value="ECO:0007669"/>
    <property type="project" value="InterPro"/>
</dbReference>
<keyword evidence="3 6" id="KW-0812">Transmembrane</keyword>
<organism evidence="8 9">
    <name type="scientific">Leucosporidium creatinivorum</name>
    <dbReference type="NCBI Taxonomy" id="106004"/>
    <lineage>
        <taxon>Eukaryota</taxon>
        <taxon>Fungi</taxon>
        <taxon>Dikarya</taxon>
        <taxon>Basidiomycota</taxon>
        <taxon>Pucciniomycotina</taxon>
        <taxon>Microbotryomycetes</taxon>
        <taxon>Leucosporidiales</taxon>
        <taxon>Leucosporidium</taxon>
    </lineage>
</organism>
<dbReference type="Proteomes" id="UP000193467">
    <property type="component" value="Unassembled WGS sequence"/>
</dbReference>
<dbReference type="Pfam" id="PF13520">
    <property type="entry name" value="AA_permease_2"/>
    <property type="match status" value="1"/>
</dbReference>
<dbReference type="STRING" id="106004.A0A1Y2G1D3"/>
<dbReference type="PANTHER" id="PTHR45649">
    <property type="entry name" value="AMINO-ACID PERMEASE BAT1"/>
    <property type="match status" value="1"/>
</dbReference>
<feature type="transmembrane region" description="Helical" evidence="6">
    <location>
        <begin position="92"/>
        <end position="113"/>
    </location>
</feature>
<evidence type="ECO:0000256" key="3">
    <source>
        <dbReference type="ARBA" id="ARBA00022692"/>
    </source>
</evidence>
<name>A0A1Y2G1D3_9BASI</name>
<proteinExistence type="predicted"/>
<dbReference type="InParanoid" id="A0A1Y2G1D3"/>
<evidence type="ECO:0000256" key="2">
    <source>
        <dbReference type="ARBA" id="ARBA00022448"/>
    </source>
</evidence>
<dbReference type="AlphaFoldDB" id="A0A1Y2G1D3"/>
<comment type="subcellular location">
    <subcellularLocation>
        <location evidence="1">Membrane</location>
        <topology evidence="1">Multi-pass membrane protein</topology>
    </subcellularLocation>
</comment>
<keyword evidence="5 6" id="KW-0472">Membrane</keyword>
<feature type="chain" id="PRO_5012937609" description="Amino acid/polyamine transporter I" evidence="7">
    <location>
        <begin position="23"/>
        <end position="192"/>
    </location>
</feature>
<evidence type="ECO:0000313" key="9">
    <source>
        <dbReference type="Proteomes" id="UP000193467"/>
    </source>
</evidence>
<evidence type="ECO:0000256" key="1">
    <source>
        <dbReference type="ARBA" id="ARBA00004141"/>
    </source>
</evidence>
<evidence type="ECO:0000313" key="8">
    <source>
        <dbReference type="EMBL" id="ORY90716.1"/>
    </source>
</evidence>
<keyword evidence="7" id="KW-0732">Signal</keyword>
<keyword evidence="9" id="KW-1185">Reference proteome</keyword>
<evidence type="ECO:0000256" key="6">
    <source>
        <dbReference type="SAM" id="Phobius"/>
    </source>
</evidence>
<dbReference type="GO" id="GO:0016020">
    <property type="term" value="C:membrane"/>
    <property type="evidence" value="ECO:0007669"/>
    <property type="project" value="UniProtKB-SubCell"/>
</dbReference>
<dbReference type="EMBL" id="MCGR01000003">
    <property type="protein sequence ID" value="ORY90716.1"/>
    <property type="molecule type" value="Genomic_DNA"/>
</dbReference>
<gene>
    <name evidence="8" type="ORF">BCR35DRAFT_349656</name>
</gene>
<keyword evidence="4 6" id="KW-1133">Transmembrane helix</keyword>
<evidence type="ECO:0000256" key="4">
    <source>
        <dbReference type="ARBA" id="ARBA00022989"/>
    </source>
</evidence>
<dbReference type="PANTHER" id="PTHR45649:SF14">
    <property type="entry name" value="GABA PERMEASE"/>
    <property type="match status" value="1"/>
</dbReference>
<accession>A0A1Y2G1D3</accession>
<reference evidence="8 9" key="1">
    <citation type="submission" date="2016-07" db="EMBL/GenBank/DDBJ databases">
        <title>Pervasive Adenine N6-methylation of Active Genes in Fungi.</title>
        <authorList>
            <consortium name="DOE Joint Genome Institute"/>
            <person name="Mondo S.J."/>
            <person name="Dannebaum R.O."/>
            <person name="Kuo R.C."/>
            <person name="Labutti K."/>
            <person name="Haridas S."/>
            <person name="Kuo A."/>
            <person name="Salamov A."/>
            <person name="Ahrendt S.R."/>
            <person name="Lipzen A."/>
            <person name="Sullivan W."/>
            <person name="Andreopoulos W.B."/>
            <person name="Clum A."/>
            <person name="Lindquist E."/>
            <person name="Daum C."/>
            <person name="Ramamoorthy G.K."/>
            <person name="Gryganskyi A."/>
            <person name="Culley D."/>
            <person name="Magnuson J.K."/>
            <person name="James T.Y."/>
            <person name="O'Malley M.A."/>
            <person name="Stajich J.E."/>
            <person name="Spatafora J.W."/>
            <person name="Visel A."/>
            <person name="Grigoriev I.V."/>
        </authorList>
    </citation>
    <scope>NUCLEOTIDE SEQUENCE [LARGE SCALE GENOMIC DNA]</scope>
    <source>
        <strain evidence="8 9">62-1032</strain>
    </source>
</reference>
<keyword evidence="2" id="KW-0813">Transport</keyword>
<evidence type="ECO:0008006" key="10">
    <source>
        <dbReference type="Google" id="ProtNLM"/>
    </source>
</evidence>
<feature type="transmembrane region" description="Helical" evidence="6">
    <location>
        <begin position="119"/>
        <end position="144"/>
    </location>
</feature>
<evidence type="ECO:0000256" key="5">
    <source>
        <dbReference type="ARBA" id="ARBA00023136"/>
    </source>
</evidence>